<dbReference type="PANTHER" id="PTHR41237">
    <property type="entry name" value="37S RIBOSOMAL PROTEIN MRP21, MITOCHONDRIAL"/>
    <property type="match status" value="1"/>
</dbReference>
<evidence type="ECO:0000256" key="2">
    <source>
        <dbReference type="ARBA" id="ARBA00022980"/>
    </source>
</evidence>
<keyword evidence="2" id="KW-0689">Ribosomal protein</keyword>
<feature type="compositionally biased region" description="Low complexity" evidence="4">
    <location>
        <begin position="76"/>
        <end position="85"/>
    </location>
</feature>
<dbReference type="InterPro" id="IPR001911">
    <property type="entry name" value="Ribosomal_bS21"/>
</dbReference>
<gene>
    <name evidence="5" type="ORF">IWX90DRAFT_441381</name>
</gene>
<sequence>MGVRRVGEALLRSHPTNLFSAVSRPTQQRSRLLSNRNVSRHISETSRRTFSSSTSRPQQNSPKEDDSPPRNSTKASESPSGQEQPQQDRKIANALSFGNILNSTLGRSGVNGETKQRATSGSGSNDSKQPKPSSFDFLRSQAQKGSSLDDAGTQHAAAITAQRASSTKQPSNLFNMREMLKNTVLERKQGTPPRSGAWRFPAGSASAAAAADVKHSLMEPPDVDNLPRLGPSYGRTVAVYENDLPGALRRMDMRVNSNGIRKAYHSQKFHERPGLKRKRLASARWRNRFMHGFRATVQTVKHLKRQGW</sequence>
<organism evidence="5 6">
    <name type="scientific">Phyllosticta citrichinensis</name>
    <dbReference type="NCBI Taxonomy" id="1130410"/>
    <lineage>
        <taxon>Eukaryota</taxon>
        <taxon>Fungi</taxon>
        <taxon>Dikarya</taxon>
        <taxon>Ascomycota</taxon>
        <taxon>Pezizomycotina</taxon>
        <taxon>Dothideomycetes</taxon>
        <taxon>Dothideomycetes incertae sedis</taxon>
        <taxon>Botryosphaeriales</taxon>
        <taxon>Phyllostictaceae</taxon>
        <taxon>Phyllosticta</taxon>
    </lineage>
</organism>
<evidence type="ECO:0000256" key="1">
    <source>
        <dbReference type="ARBA" id="ARBA00006640"/>
    </source>
</evidence>
<dbReference type="Pfam" id="PF01165">
    <property type="entry name" value="Ribosomal_S21"/>
    <property type="match status" value="1"/>
</dbReference>
<dbReference type="EMBL" id="JBBWUH010000008">
    <property type="protein sequence ID" value="KAK8159811.1"/>
    <property type="molecule type" value="Genomic_DNA"/>
</dbReference>
<dbReference type="InterPro" id="IPR052837">
    <property type="entry name" value="Mitoribosomal_bS21"/>
</dbReference>
<evidence type="ECO:0008006" key="7">
    <source>
        <dbReference type="Google" id="ProtNLM"/>
    </source>
</evidence>
<dbReference type="Proteomes" id="UP001456524">
    <property type="component" value="Unassembled WGS sequence"/>
</dbReference>
<comment type="similarity">
    <text evidence="1">Belongs to the bacterial ribosomal protein bS21 family.</text>
</comment>
<protein>
    <recommendedName>
        <fullName evidence="7">Ribosomal protein S21</fullName>
    </recommendedName>
</protein>
<keyword evidence="3" id="KW-0687">Ribonucleoprotein</keyword>
<feature type="region of interest" description="Disordered" evidence="4">
    <location>
        <begin position="103"/>
        <end position="173"/>
    </location>
</feature>
<evidence type="ECO:0000256" key="3">
    <source>
        <dbReference type="ARBA" id="ARBA00023274"/>
    </source>
</evidence>
<accession>A0ABR1XM18</accession>
<proteinExistence type="inferred from homology"/>
<evidence type="ECO:0000313" key="5">
    <source>
        <dbReference type="EMBL" id="KAK8159811.1"/>
    </source>
</evidence>
<comment type="caution">
    <text evidence="5">The sequence shown here is derived from an EMBL/GenBank/DDBJ whole genome shotgun (WGS) entry which is preliminary data.</text>
</comment>
<evidence type="ECO:0000313" key="6">
    <source>
        <dbReference type="Proteomes" id="UP001456524"/>
    </source>
</evidence>
<feature type="region of interest" description="Disordered" evidence="4">
    <location>
        <begin position="22"/>
        <end position="88"/>
    </location>
</feature>
<feature type="compositionally biased region" description="Polar residues" evidence="4">
    <location>
        <begin position="103"/>
        <end position="132"/>
    </location>
</feature>
<name>A0ABR1XM18_9PEZI</name>
<evidence type="ECO:0000256" key="4">
    <source>
        <dbReference type="SAM" id="MobiDB-lite"/>
    </source>
</evidence>
<reference evidence="5 6" key="1">
    <citation type="journal article" date="2022" name="G3 (Bethesda)">
        <title>Enemy or ally: a genomic approach to elucidate the lifestyle of Phyllosticta citrichinaensis.</title>
        <authorList>
            <person name="Buijs V.A."/>
            <person name="Groenewald J.Z."/>
            <person name="Haridas S."/>
            <person name="LaButti K.M."/>
            <person name="Lipzen A."/>
            <person name="Martin F.M."/>
            <person name="Barry K."/>
            <person name="Grigoriev I.V."/>
            <person name="Crous P.W."/>
            <person name="Seidl M.F."/>
        </authorList>
    </citation>
    <scope>NUCLEOTIDE SEQUENCE [LARGE SCALE GENOMIC DNA]</scope>
    <source>
        <strain evidence="5 6">CBS 129764</strain>
    </source>
</reference>
<keyword evidence="6" id="KW-1185">Reference proteome</keyword>
<feature type="compositionally biased region" description="Polar residues" evidence="4">
    <location>
        <begin position="162"/>
        <end position="173"/>
    </location>
</feature>
<dbReference type="PANTHER" id="PTHR41237:SF1">
    <property type="entry name" value="SMALL RIBOSOMAL SUBUNIT PROTEIN BS21M"/>
    <property type="match status" value="1"/>
</dbReference>